<sequence length="384" mass="39564">MHLIKPPRRQKRRPEEQIRELNAEVSALTARVRANARRNARARLEIGVLSSLALARDALRALARASASPPAARDARAASDAVAALEAALRKLAEAVHGDGGSEIEPRIKAPSFLSSIFTVRAQPMDGLTDLATWWHQRMRAAAAALRSPPGAAGADARVALILHASAATLLGHWLSRPWSHWLVAANLETRRAEVAGDATVDAWELALLILRRRFESDTAALRRRLRRLAAAAAGAAAAAAGSPAGRVPCGPRAAAKALDDLAAANAWMPLLEASAALLLHAALLTPRQMLGLYVNAAPAWVPGVTALLDAVERRAAAGAAARSAATAASTALPAAPAAAAPCSAAPSAAHSTFCLSPRLSARLARSGGGRAGPSNGGGGDAFA</sequence>
<dbReference type="EMBL" id="BDRX01000014">
    <property type="protein sequence ID" value="GBF89990.1"/>
    <property type="molecule type" value="Genomic_DNA"/>
</dbReference>
<dbReference type="AlphaFoldDB" id="A0A2V0NWP3"/>
<dbReference type="Proteomes" id="UP000247498">
    <property type="component" value="Unassembled WGS sequence"/>
</dbReference>
<name>A0A2V0NWP3_9CHLO</name>
<dbReference type="InParanoid" id="A0A2V0NWP3"/>
<protein>
    <submittedName>
        <fullName evidence="1">Uncharacterized protein</fullName>
    </submittedName>
</protein>
<evidence type="ECO:0000313" key="2">
    <source>
        <dbReference type="Proteomes" id="UP000247498"/>
    </source>
</evidence>
<keyword evidence="2" id="KW-1185">Reference proteome</keyword>
<organism evidence="1 2">
    <name type="scientific">Raphidocelis subcapitata</name>
    <dbReference type="NCBI Taxonomy" id="307507"/>
    <lineage>
        <taxon>Eukaryota</taxon>
        <taxon>Viridiplantae</taxon>
        <taxon>Chlorophyta</taxon>
        <taxon>core chlorophytes</taxon>
        <taxon>Chlorophyceae</taxon>
        <taxon>CS clade</taxon>
        <taxon>Sphaeropleales</taxon>
        <taxon>Selenastraceae</taxon>
        <taxon>Raphidocelis</taxon>
    </lineage>
</organism>
<comment type="caution">
    <text evidence="1">The sequence shown here is derived from an EMBL/GenBank/DDBJ whole genome shotgun (WGS) entry which is preliminary data.</text>
</comment>
<reference evidence="1 2" key="1">
    <citation type="journal article" date="2018" name="Sci. Rep.">
        <title>Raphidocelis subcapitata (=Pseudokirchneriella subcapitata) provides an insight into genome evolution and environmental adaptations in the Sphaeropleales.</title>
        <authorList>
            <person name="Suzuki S."/>
            <person name="Yamaguchi H."/>
            <person name="Nakajima N."/>
            <person name="Kawachi M."/>
        </authorList>
    </citation>
    <scope>NUCLEOTIDE SEQUENCE [LARGE SCALE GENOMIC DNA]</scope>
    <source>
        <strain evidence="1 2">NIES-35</strain>
    </source>
</reference>
<gene>
    <name evidence="1" type="ORF">Rsub_02696</name>
</gene>
<proteinExistence type="predicted"/>
<evidence type="ECO:0000313" key="1">
    <source>
        <dbReference type="EMBL" id="GBF89990.1"/>
    </source>
</evidence>
<accession>A0A2V0NWP3</accession>